<sequence>MSDDPSRIDRARNYGLMIAGHSAVTHAVRSLDAALFSVEQAARSGTLTNGPVVKMATIEADLREILARVEAVNARHPAETKEAA</sequence>
<evidence type="ECO:0000313" key="2">
    <source>
        <dbReference type="Proteomes" id="UP000004382"/>
    </source>
</evidence>
<evidence type="ECO:0000313" key="1">
    <source>
        <dbReference type="EMBL" id="EHP94923.1"/>
    </source>
</evidence>
<name>H1KCA6_METEX</name>
<reference evidence="1 2" key="1">
    <citation type="submission" date="2011-09" db="EMBL/GenBank/DDBJ databases">
        <title>The draft genome of Methylobacterium extorquens DSM 13060.</title>
        <authorList>
            <consortium name="US DOE Joint Genome Institute (JGI-PGF)"/>
            <person name="Lucas S."/>
            <person name="Han J."/>
            <person name="Lapidus A."/>
            <person name="Cheng J.-F."/>
            <person name="Goodwin L."/>
            <person name="Pitluck S."/>
            <person name="Peters L."/>
            <person name="Land M.L."/>
            <person name="Hauser L."/>
            <person name="Koskimaki J."/>
            <person name="Halonen O."/>
            <person name="Pirttila A."/>
            <person name="Frank C."/>
            <person name="Woyke T.J."/>
        </authorList>
    </citation>
    <scope>NUCLEOTIDE SEQUENCE [LARGE SCALE GENOMIC DNA]</scope>
    <source>
        <strain evidence="1 2">DSM 13060</strain>
    </source>
</reference>
<dbReference type="EMBL" id="AGJK01000003">
    <property type="protein sequence ID" value="EHP94923.1"/>
    <property type="molecule type" value="Genomic_DNA"/>
</dbReference>
<dbReference type="PATRIC" id="fig|882800.3.peg.254"/>
<dbReference type="Proteomes" id="UP000004382">
    <property type="component" value="Unassembled WGS sequence"/>
</dbReference>
<dbReference type="AlphaFoldDB" id="H1KCA6"/>
<organism evidence="1 2">
    <name type="scientific">Methylorubrum extorquens DSM 13060</name>
    <dbReference type="NCBI Taxonomy" id="882800"/>
    <lineage>
        <taxon>Bacteria</taxon>
        <taxon>Pseudomonadati</taxon>
        <taxon>Pseudomonadota</taxon>
        <taxon>Alphaproteobacteria</taxon>
        <taxon>Hyphomicrobiales</taxon>
        <taxon>Methylobacteriaceae</taxon>
        <taxon>Methylorubrum</taxon>
    </lineage>
</organism>
<protein>
    <submittedName>
        <fullName evidence="1">Uncharacterized protein</fullName>
    </submittedName>
</protein>
<gene>
    <name evidence="1" type="ORF">MetexDRAFT_0268</name>
</gene>
<comment type="caution">
    <text evidence="1">The sequence shown here is derived from an EMBL/GenBank/DDBJ whole genome shotgun (WGS) entry which is preliminary data.</text>
</comment>
<dbReference type="RefSeq" id="WP_003596373.1">
    <property type="nucleotide sequence ID" value="NZ_AGJK01000003.1"/>
</dbReference>
<proteinExistence type="predicted"/>
<accession>H1KCA6</accession>